<gene>
    <name evidence="1" type="ORF">A3H70_03555</name>
</gene>
<reference evidence="1 2" key="1">
    <citation type="journal article" date="2016" name="Nat. Commun.">
        <title>Thousands of microbial genomes shed light on interconnected biogeochemical processes in an aquifer system.</title>
        <authorList>
            <person name="Anantharaman K."/>
            <person name="Brown C.T."/>
            <person name="Hug L.A."/>
            <person name="Sharon I."/>
            <person name="Castelle C.J."/>
            <person name="Probst A.J."/>
            <person name="Thomas B.C."/>
            <person name="Singh A."/>
            <person name="Wilkins M.J."/>
            <person name="Karaoz U."/>
            <person name="Brodie E.L."/>
            <person name="Williams K.H."/>
            <person name="Hubbard S.S."/>
            <person name="Banfield J.F."/>
        </authorList>
    </citation>
    <scope>NUCLEOTIDE SEQUENCE [LARGE SCALE GENOMIC DNA]</scope>
</reference>
<organism evidence="1 2">
    <name type="scientific">Candidatus Komeilibacteria bacterium RIFCSPLOWO2_02_FULL_48_11</name>
    <dbReference type="NCBI Taxonomy" id="1798553"/>
    <lineage>
        <taxon>Bacteria</taxon>
        <taxon>Candidatus Komeiliibacteriota</taxon>
    </lineage>
</organism>
<dbReference type="NCBIfam" id="TIGR01987">
    <property type="entry name" value="HI0074"/>
    <property type="match status" value="1"/>
</dbReference>
<dbReference type="EMBL" id="MHKO01000025">
    <property type="protein sequence ID" value="OGY92287.1"/>
    <property type="molecule type" value="Genomic_DNA"/>
</dbReference>
<dbReference type="Proteomes" id="UP000178109">
    <property type="component" value="Unassembled WGS sequence"/>
</dbReference>
<accession>A0A1G2BVN8</accession>
<proteinExistence type="predicted"/>
<evidence type="ECO:0000313" key="1">
    <source>
        <dbReference type="EMBL" id="OGY92287.1"/>
    </source>
</evidence>
<dbReference type="AlphaFoldDB" id="A0A1G2BVN8"/>
<dbReference type="Gene3D" id="1.20.120.330">
    <property type="entry name" value="Nucleotidyltransferases domain 2"/>
    <property type="match status" value="1"/>
</dbReference>
<dbReference type="Pfam" id="PF08780">
    <property type="entry name" value="NTase_sub_bind"/>
    <property type="match status" value="1"/>
</dbReference>
<dbReference type="InterPro" id="IPR010235">
    <property type="entry name" value="HepT"/>
</dbReference>
<dbReference type="STRING" id="1798553.A3H70_03555"/>
<dbReference type="SUPFAM" id="SSF81593">
    <property type="entry name" value="Nucleotidyltransferase substrate binding subunit/domain"/>
    <property type="match status" value="1"/>
</dbReference>
<sequence>MNEIIASFGKSLQRLEEVLQVQKTIIARDAAIQRFEFTVELAWKSIQQFLRVQNIVCRSPKQCLEEAFKFGLVADNPLWLKMMEDRNLTVHTYNEETAEKIYSHLKDYLEPLGELREKLEKTTG</sequence>
<evidence type="ECO:0000313" key="2">
    <source>
        <dbReference type="Proteomes" id="UP000178109"/>
    </source>
</evidence>
<name>A0A1G2BVN8_9BACT</name>
<comment type="caution">
    <text evidence="1">The sequence shown here is derived from an EMBL/GenBank/DDBJ whole genome shotgun (WGS) entry which is preliminary data.</text>
</comment>
<evidence type="ECO:0008006" key="3">
    <source>
        <dbReference type="Google" id="ProtNLM"/>
    </source>
</evidence>
<protein>
    <recommendedName>
        <fullName evidence="3">Nucleotidyltransferase</fullName>
    </recommendedName>
</protein>